<sequence length="397" mass="42862">MKNCAEENRLLLQSDWFEALRTTSTTEKIWSGYRLAGQKSEFIDVKQEKGVLTPLNDDRLSIERLTGRKMRLSTALVGASTTFVAPFAQYDVLHRTSVEAIDISNGGLGVSASTDGSLLVWSSETGTVQRKLKGHALDVYKCRFFPSGLVVLSGGCDMQLKIWSVETGECARSLTGHTQAIMDVNFVGSGKNILSCSKDGTAKLWDCGSAACLATISPESGCINAMSLGESQNAGGNQEAEVDAGESGTEGKMLALTTELGHCFVYDLRSKDLIASFKLDSAGNAVATASDHDLFCGTQNGTIHRCDLRAKAIVEERRSNRSFVSHLVHSPKLGLVASYGDGTVIILDNSLNSAPPKFEFSGPDCDPVHDFALNNKFIVTACRDKIVRKYMLSDCMD</sequence>
<evidence type="ECO:0000256" key="3">
    <source>
        <dbReference type="ARBA" id="ARBA00022942"/>
    </source>
</evidence>
<evidence type="ECO:0000256" key="2">
    <source>
        <dbReference type="ARBA" id="ARBA00022737"/>
    </source>
</evidence>
<feature type="repeat" description="WD" evidence="5">
    <location>
        <begin position="132"/>
        <end position="173"/>
    </location>
</feature>
<proteinExistence type="inferred from homology"/>
<dbReference type="SMART" id="SM00320">
    <property type="entry name" value="WD40"/>
    <property type="match status" value="6"/>
</dbReference>
<name>A0A914XSV8_9BILA</name>
<dbReference type="GO" id="GO:0000502">
    <property type="term" value="C:proteasome complex"/>
    <property type="evidence" value="ECO:0007669"/>
    <property type="project" value="UniProtKB-KW"/>
</dbReference>
<protein>
    <submittedName>
        <fullName evidence="7">Proteasomal ATPase-associated factor 1</fullName>
    </submittedName>
</protein>
<evidence type="ECO:0000313" key="6">
    <source>
        <dbReference type="Proteomes" id="UP000887566"/>
    </source>
</evidence>
<dbReference type="InterPro" id="IPR051179">
    <property type="entry name" value="WD_repeat_multifunction"/>
</dbReference>
<organism evidence="6 7">
    <name type="scientific">Plectus sambesii</name>
    <dbReference type="NCBI Taxonomy" id="2011161"/>
    <lineage>
        <taxon>Eukaryota</taxon>
        <taxon>Metazoa</taxon>
        <taxon>Ecdysozoa</taxon>
        <taxon>Nematoda</taxon>
        <taxon>Chromadorea</taxon>
        <taxon>Plectida</taxon>
        <taxon>Plectina</taxon>
        <taxon>Plectoidea</taxon>
        <taxon>Plectidae</taxon>
        <taxon>Plectus</taxon>
    </lineage>
</organism>
<dbReference type="PANTHER" id="PTHR19857:SF19">
    <property type="entry name" value="26S PROTEASOME REGULATORY SUBUNIT RPN14"/>
    <property type="match status" value="1"/>
</dbReference>
<dbReference type="Pfam" id="PF00400">
    <property type="entry name" value="WD40"/>
    <property type="match status" value="2"/>
</dbReference>
<dbReference type="SUPFAM" id="SSF50978">
    <property type="entry name" value="WD40 repeat-like"/>
    <property type="match status" value="1"/>
</dbReference>
<dbReference type="PROSITE" id="PS50294">
    <property type="entry name" value="WD_REPEATS_REGION"/>
    <property type="match status" value="2"/>
</dbReference>
<keyword evidence="2" id="KW-0677">Repeat</keyword>
<keyword evidence="3" id="KW-0647">Proteasome</keyword>
<feature type="repeat" description="WD" evidence="5">
    <location>
        <begin position="174"/>
        <end position="215"/>
    </location>
</feature>
<evidence type="ECO:0000256" key="1">
    <source>
        <dbReference type="ARBA" id="ARBA00022574"/>
    </source>
</evidence>
<dbReference type="InterPro" id="IPR001680">
    <property type="entry name" value="WD40_rpt"/>
</dbReference>
<reference evidence="7" key="1">
    <citation type="submission" date="2022-11" db="UniProtKB">
        <authorList>
            <consortium name="WormBaseParasite"/>
        </authorList>
    </citation>
    <scope>IDENTIFICATION</scope>
</reference>
<dbReference type="PANTHER" id="PTHR19857">
    <property type="entry name" value="MITOCHONDRIAL DIVISION PROTEIN 1-RELATED"/>
    <property type="match status" value="1"/>
</dbReference>
<dbReference type="AlphaFoldDB" id="A0A914XSV8"/>
<comment type="similarity">
    <text evidence="4">Belongs to the WD repeat PAAF1/RPN14 family.</text>
</comment>
<dbReference type="Gene3D" id="2.130.10.10">
    <property type="entry name" value="YVTN repeat-like/Quinoprotein amine dehydrogenase"/>
    <property type="match status" value="2"/>
</dbReference>
<evidence type="ECO:0000313" key="7">
    <source>
        <dbReference type="WBParaSite" id="PSAMB.scaffold979size37714.g10066.t1"/>
    </source>
</evidence>
<accession>A0A914XSV8</accession>
<dbReference type="InterPro" id="IPR036322">
    <property type="entry name" value="WD40_repeat_dom_sf"/>
</dbReference>
<dbReference type="InterPro" id="IPR015943">
    <property type="entry name" value="WD40/YVTN_repeat-like_dom_sf"/>
</dbReference>
<keyword evidence="6" id="KW-1185">Reference proteome</keyword>
<dbReference type="WBParaSite" id="PSAMB.scaffold979size37714.g10066.t1">
    <property type="protein sequence ID" value="PSAMB.scaffold979size37714.g10066.t1"/>
    <property type="gene ID" value="PSAMB.scaffold979size37714.g10066"/>
</dbReference>
<evidence type="ECO:0000256" key="4">
    <source>
        <dbReference type="ARBA" id="ARBA00038321"/>
    </source>
</evidence>
<evidence type="ECO:0000256" key="5">
    <source>
        <dbReference type="PROSITE-ProRule" id="PRU00221"/>
    </source>
</evidence>
<dbReference type="PROSITE" id="PS50082">
    <property type="entry name" value="WD_REPEATS_2"/>
    <property type="match status" value="2"/>
</dbReference>
<dbReference type="Proteomes" id="UP000887566">
    <property type="component" value="Unplaced"/>
</dbReference>
<keyword evidence="1 5" id="KW-0853">WD repeat</keyword>